<name>A0AA38UJ10_9AGAR</name>
<organism evidence="3 4">
    <name type="scientific">Lentinula raphanica</name>
    <dbReference type="NCBI Taxonomy" id="153919"/>
    <lineage>
        <taxon>Eukaryota</taxon>
        <taxon>Fungi</taxon>
        <taxon>Dikarya</taxon>
        <taxon>Basidiomycota</taxon>
        <taxon>Agaricomycotina</taxon>
        <taxon>Agaricomycetes</taxon>
        <taxon>Agaricomycetidae</taxon>
        <taxon>Agaricales</taxon>
        <taxon>Marasmiineae</taxon>
        <taxon>Omphalotaceae</taxon>
        <taxon>Lentinula</taxon>
    </lineage>
</organism>
<reference evidence="3" key="1">
    <citation type="submission" date="2022-08" db="EMBL/GenBank/DDBJ databases">
        <authorList>
            <consortium name="DOE Joint Genome Institute"/>
            <person name="Min B."/>
            <person name="Riley R."/>
            <person name="Sierra-Patev S."/>
            <person name="Naranjo-Ortiz M."/>
            <person name="Looney B."/>
            <person name="Konkel Z."/>
            <person name="Slot J.C."/>
            <person name="Sakamoto Y."/>
            <person name="Steenwyk J.L."/>
            <person name="Rokas A."/>
            <person name="Carro J."/>
            <person name="Camarero S."/>
            <person name="Ferreira P."/>
            <person name="Molpeceres G."/>
            <person name="Ruiz-Duenas F.J."/>
            <person name="Serrano A."/>
            <person name="Henrissat B."/>
            <person name="Drula E."/>
            <person name="Hughes K.W."/>
            <person name="Mata J.L."/>
            <person name="Ishikawa N.K."/>
            <person name="Vargas-Isla R."/>
            <person name="Ushijima S."/>
            <person name="Smith C.A."/>
            <person name="Ahrendt S."/>
            <person name="Andreopoulos W."/>
            <person name="He G."/>
            <person name="Labutti K."/>
            <person name="Lipzen A."/>
            <person name="Ng V."/>
            <person name="Sandor L."/>
            <person name="Barry K."/>
            <person name="Martinez A.T."/>
            <person name="Xiao Y."/>
            <person name="Gibbons J.G."/>
            <person name="Terashima K."/>
            <person name="Hibbett D.S."/>
            <person name="Grigoriev I.V."/>
        </authorList>
    </citation>
    <scope>NUCLEOTIDE SEQUENCE</scope>
    <source>
        <strain evidence="3">TFB9207</strain>
    </source>
</reference>
<protein>
    <recommendedName>
        <fullName evidence="2">Sacsin/Nov domain-containing protein</fullName>
    </recommendedName>
</protein>
<dbReference type="InterPro" id="IPR052972">
    <property type="entry name" value="Sacsin_chaperone_reg"/>
</dbReference>
<feature type="domain" description="Sacsin/Nov" evidence="2">
    <location>
        <begin position="706"/>
        <end position="929"/>
    </location>
</feature>
<dbReference type="PANTHER" id="PTHR15600">
    <property type="entry name" value="SACSIN"/>
    <property type="match status" value="1"/>
</dbReference>
<feature type="region of interest" description="Disordered" evidence="1">
    <location>
        <begin position="2075"/>
        <end position="2096"/>
    </location>
</feature>
<dbReference type="Proteomes" id="UP001163846">
    <property type="component" value="Unassembled WGS sequence"/>
</dbReference>
<dbReference type="SUPFAM" id="SSF55874">
    <property type="entry name" value="ATPase domain of HSP90 chaperone/DNA topoisomerase II/histidine kinase"/>
    <property type="match status" value="1"/>
</dbReference>
<dbReference type="PANTHER" id="PTHR15600:SF42">
    <property type="entry name" value="SACSIN"/>
    <property type="match status" value="1"/>
</dbReference>
<dbReference type="InterPro" id="IPR036890">
    <property type="entry name" value="HATPase_C_sf"/>
</dbReference>
<evidence type="ECO:0000256" key="1">
    <source>
        <dbReference type="SAM" id="MobiDB-lite"/>
    </source>
</evidence>
<dbReference type="GO" id="GO:0030544">
    <property type="term" value="F:Hsp70 protein binding"/>
    <property type="evidence" value="ECO:0007669"/>
    <property type="project" value="TreeGrafter"/>
</dbReference>
<dbReference type="Pfam" id="PF25794">
    <property type="entry name" value="SACS"/>
    <property type="match status" value="1"/>
</dbReference>
<accession>A0AA38UJ10</accession>
<dbReference type="InterPro" id="IPR011333">
    <property type="entry name" value="SKP1/BTB/POZ_sf"/>
</dbReference>
<dbReference type="Gene3D" id="3.30.710.10">
    <property type="entry name" value="Potassium Channel Kv1.1, Chain A"/>
    <property type="match status" value="1"/>
</dbReference>
<feature type="compositionally biased region" description="Acidic residues" evidence="1">
    <location>
        <begin position="2076"/>
        <end position="2089"/>
    </location>
</feature>
<sequence length="2096" mass="238991">MIVITSIPARAQIQITSCALGKKLNIIPLGPVELVNHLMKILGKSTGSPLSVPNIQWFSSFWEWIDSLTDSGDFLQMISAFDLLPMLNPKSLQQVSKKIFLYSKSQEELCRILEAIGIPFLHLEISSITALSAAGFILNIEELPKLLNFVNEDIAFLQDLDPLLLQKLQKHFIDCIQIKQPVLNSKQKKIFRRLSIFPICVPQVPIPVSKLGPATGLIKFVAVGNNFPLPVVKNMTFIDMSQTSQVLGLMIESEAKALTLGELGIVKLAIENISTQSENLQDILMEKIIPRLLDPSISQDIREKLRHQAFIPTIGLKKRQSPDHVIDPESSLAIIFKNESGWFPMPPYSNHNFSSIMREAGLYAKELSPSLLENRIQYISSQGSTDATCLKKGEELLKLLSKNLNPSFNQIVQTAEHIAWIPTKAKTLAPRQKVRDTNSKLHQFTFDFVFAQVSCHVSDKLQNVLGWDSLSFDNIYQQLKYTISNSDHTVAHHSQRLLYLIIHLAYQHSIGILKSSDIKILQNLVQNYQWVPLSESRVLLTEHALLRPELNIGNIFISVPRKFLQNKSCVSFLKAMGLQEQPSIDSLIQALKDVQSEMLDESLNSDGINKQISILSELATRMSEISQNQQKNICAPDRFLAIRKLSELYYDDSNRSSGDIDLINNITPLHFSISSRVASQLGIQFLSSLQLDEEDDFDLDEYDIAESLIQRVKTVLIEYDIQYSFNEFLANAVDAGASQFNILLDTKQFQSSSILSPEMAPFQHRPALILHNNAVFSDNDFKGIRAIGEGGKRDISGTIGKFGLGALSFYYFSEVAFIISREYMLILDPLGLHLPKKKGHMRRSIRGTLRNFRRKYIGHLLPFDGLFKFSLHMNSYPGTLIWLPLRVENQKSTHTLFKPATLSQYQELLTGSFHQLAQTALLFTSLKSIVAYERMNDTIDTLWAVKESVNSGFEKPYDSRYTGRSIELTHSQIYETSYTERWFIINNTVPTTDIPSSFMRIVHQLKVIDGINVSMAFNLDHFKSSKLEADKNAFRYLFCGLQLPEVHSLPVHINAPFAISSDRRSIRFDPPDGNGKRSVLQSEYNAWLLSQVIPPLYYNGLYTLFNILYTQTRHSEFTNWWPKEAKGSISSEILVAFYKSLSTISIPIFPNLYHQLLVPCDAILSHIDLEPQSMRDLFSHLKLSKYIIFHVKSKHISSLLLKHGQQLCFLNVPKATSILQEPDVTKSLKRLFSQEIDAWKRSPGAEVGLIPKIIKWIDQTLYFLLQGNTLCHSLPLLITSDLELHNFNETSSSIYCSSEDYPDQLFSQSQFLSNNFSKSTQKLLIHSSSYRIQNFDCAATLSFVEKNAGNPCDKAYHSLKISQWISLFWEYFNSNKLPIKLSDISKYPLLPTYGREYISLGRCHSGSVLFDPNNPDIPELRDIMALLQISVLKPHPGLSSFQFSFNNFLNCISSRGGNPFQSLTQTHSDWLTSWIREQMRFGLPHLKPPHLSLLAGLPLWKSTQNGMLQTLSADELHQLPHDIELDKITYFLNPTLSIAEYSWELRSLWSALKDNRAHLTSNTLYQKLSQMLQLPELLSVDRISDYKYLLTKFLDHMPHQERNTIALLVPNGQLYLKPVHHFFNSQSEIFRAAFHYNHNEMFIHQEFRDLEDQLAIKRNITIDIFQQCAQAIHDDQLDGRTDEIIARATTIYTYYNHQLPSQIMSRTPIWETLSNICFIPHNNEPLEGFSFDASVYLANLVPFVVSPQQLLRDEYKDIAWTQRVRFLISPTADLVAVYSKIGSPTAKDVVSHLVVLATQVSHDHPHDRGLVRSLIATYQWIQDNHTLARPELKKHQSQKIFLNIDNIDDFYEDWEWRSANELILDLVYDSQKCFSIRPFLAGYRDLLTAAGVRKQVDVILANETQFGDLNFERLRIGGKLLDIELCPSHVKEYETVDTSRLKAHAAFLAAHVPHIEEGLTGGWNEGVAGTFTFPGSFFGACTFLDILYTGDTKIARPPVVEDAMRLLTDLLEMLEVADIWDLPALKKRLAWLITSKYRFIQPETILIIKQAASDHNAPELIQACREFEEKNAEILPDLDDDDDADEDENEQHVLRW</sequence>
<gene>
    <name evidence="3" type="ORF">F5878DRAFT_322201</name>
</gene>
<dbReference type="InterPro" id="IPR058210">
    <property type="entry name" value="SACS/Nov_dom"/>
</dbReference>
<evidence type="ECO:0000259" key="2">
    <source>
        <dbReference type="Pfam" id="PF25794"/>
    </source>
</evidence>
<keyword evidence="4" id="KW-1185">Reference proteome</keyword>
<proteinExistence type="predicted"/>
<dbReference type="CDD" id="cd18186">
    <property type="entry name" value="BTB_POZ_ZBTB_KLHL-like"/>
    <property type="match status" value="1"/>
</dbReference>
<evidence type="ECO:0000313" key="3">
    <source>
        <dbReference type="EMBL" id="KAJ3843149.1"/>
    </source>
</evidence>
<dbReference type="EMBL" id="MU805984">
    <property type="protein sequence ID" value="KAJ3843149.1"/>
    <property type="molecule type" value="Genomic_DNA"/>
</dbReference>
<evidence type="ECO:0000313" key="4">
    <source>
        <dbReference type="Proteomes" id="UP001163846"/>
    </source>
</evidence>
<comment type="caution">
    <text evidence="3">The sequence shown here is derived from an EMBL/GenBank/DDBJ whole genome shotgun (WGS) entry which is preliminary data.</text>
</comment>